<keyword evidence="4" id="KW-1185">Reference proteome</keyword>
<keyword evidence="1" id="KW-0812">Transmembrane</keyword>
<evidence type="ECO:0000259" key="2">
    <source>
        <dbReference type="Pfam" id="PF01569"/>
    </source>
</evidence>
<dbReference type="Pfam" id="PF01569">
    <property type="entry name" value="PAP2"/>
    <property type="match status" value="1"/>
</dbReference>
<dbReference type="SUPFAM" id="SSF48317">
    <property type="entry name" value="Acid phosphatase/Vanadium-dependent haloperoxidase"/>
    <property type="match status" value="1"/>
</dbReference>
<dbReference type="Gene3D" id="1.20.144.10">
    <property type="entry name" value="Phosphatidic acid phosphatase type 2/haloperoxidase"/>
    <property type="match status" value="1"/>
</dbReference>
<protein>
    <recommendedName>
        <fullName evidence="2">Phosphatidic acid phosphatase type 2/haloperoxidase domain-containing protein</fullName>
    </recommendedName>
</protein>
<dbReference type="InterPro" id="IPR000326">
    <property type="entry name" value="PAP2/HPO"/>
</dbReference>
<sequence>MVLCAAPAGAQEKKVDTVVSMTAEGAAKAPGDRELKQIVYKVNPWGTLGSSVAMTLGNMYAIKNILHAKEPISPAEIAALRPELFNGIDRWALRQNPAQRDQWFKISDLGLQGSLLASFSVLLDKNVRKDWTKILMMFYQTQAVTFTTYNFSPLGPSFQSRFRPIVYYEGFNDGLRLRGGNRNSLFSGHVANAAAATFFAAKVYTDYHPEIGKKRFLLYGLAAVPPLFVGYARIKALAHYPSDVIIGFLVGSVAGIGIPALHKIRPKTVQFGITSTEFGTGPSITWKPKKKSFKKLNTFNAVAVHSPHSEVPALK</sequence>
<keyword evidence="1" id="KW-0472">Membrane</keyword>
<feature type="transmembrane region" description="Helical" evidence="1">
    <location>
        <begin position="240"/>
        <end position="261"/>
    </location>
</feature>
<feature type="transmembrane region" description="Helical" evidence="1">
    <location>
        <begin position="185"/>
        <end position="204"/>
    </location>
</feature>
<dbReference type="RefSeq" id="WP_345254033.1">
    <property type="nucleotide sequence ID" value="NZ_BAABGY010000005.1"/>
</dbReference>
<dbReference type="Proteomes" id="UP001501725">
    <property type="component" value="Unassembled WGS sequence"/>
</dbReference>
<gene>
    <name evidence="3" type="ORF">GCM10023184_10960</name>
</gene>
<keyword evidence="1" id="KW-1133">Transmembrane helix</keyword>
<evidence type="ECO:0000256" key="1">
    <source>
        <dbReference type="SAM" id="Phobius"/>
    </source>
</evidence>
<comment type="caution">
    <text evidence="3">The sequence shown here is derived from an EMBL/GenBank/DDBJ whole genome shotgun (WGS) entry which is preliminary data.</text>
</comment>
<organism evidence="3 4">
    <name type="scientific">Flaviaesturariibacter amylovorans</name>
    <dbReference type="NCBI Taxonomy" id="1084520"/>
    <lineage>
        <taxon>Bacteria</taxon>
        <taxon>Pseudomonadati</taxon>
        <taxon>Bacteroidota</taxon>
        <taxon>Chitinophagia</taxon>
        <taxon>Chitinophagales</taxon>
        <taxon>Chitinophagaceae</taxon>
        <taxon>Flaviaestuariibacter</taxon>
    </lineage>
</organism>
<dbReference type="InterPro" id="IPR036938">
    <property type="entry name" value="PAP2/HPO_sf"/>
</dbReference>
<evidence type="ECO:0000313" key="4">
    <source>
        <dbReference type="Proteomes" id="UP001501725"/>
    </source>
</evidence>
<name>A0ABP8GH57_9BACT</name>
<dbReference type="EMBL" id="BAABGY010000005">
    <property type="protein sequence ID" value="GAA4323913.1"/>
    <property type="molecule type" value="Genomic_DNA"/>
</dbReference>
<reference evidence="4" key="1">
    <citation type="journal article" date="2019" name="Int. J. Syst. Evol. Microbiol.">
        <title>The Global Catalogue of Microorganisms (GCM) 10K type strain sequencing project: providing services to taxonomists for standard genome sequencing and annotation.</title>
        <authorList>
            <consortium name="The Broad Institute Genomics Platform"/>
            <consortium name="The Broad Institute Genome Sequencing Center for Infectious Disease"/>
            <person name="Wu L."/>
            <person name="Ma J."/>
        </authorList>
    </citation>
    <scope>NUCLEOTIDE SEQUENCE [LARGE SCALE GENOMIC DNA]</scope>
    <source>
        <strain evidence="4">JCM 17919</strain>
    </source>
</reference>
<feature type="transmembrane region" description="Helical" evidence="1">
    <location>
        <begin position="216"/>
        <end position="234"/>
    </location>
</feature>
<accession>A0ABP8GH57</accession>
<proteinExistence type="predicted"/>
<feature type="domain" description="Phosphatidic acid phosphatase type 2/haloperoxidase" evidence="2">
    <location>
        <begin position="152"/>
        <end position="262"/>
    </location>
</feature>
<evidence type="ECO:0000313" key="3">
    <source>
        <dbReference type="EMBL" id="GAA4323913.1"/>
    </source>
</evidence>